<gene>
    <name evidence="2" type="ORF">PPRIM_AZ9-3.1.T0940205</name>
</gene>
<name>A0A8S1NRL0_PARPR</name>
<dbReference type="EMBL" id="CAJJDM010000097">
    <property type="protein sequence ID" value="CAD8094069.1"/>
    <property type="molecule type" value="Genomic_DNA"/>
</dbReference>
<dbReference type="PROSITE" id="PS50004">
    <property type="entry name" value="C2"/>
    <property type="match status" value="1"/>
</dbReference>
<organism evidence="2 3">
    <name type="scientific">Paramecium primaurelia</name>
    <dbReference type="NCBI Taxonomy" id="5886"/>
    <lineage>
        <taxon>Eukaryota</taxon>
        <taxon>Sar</taxon>
        <taxon>Alveolata</taxon>
        <taxon>Ciliophora</taxon>
        <taxon>Intramacronucleata</taxon>
        <taxon>Oligohymenophorea</taxon>
        <taxon>Peniculida</taxon>
        <taxon>Parameciidae</taxon>
        <taxon>Paramecium</taxon>
    </lineage>
</organism>
<dbReference type="InterPro" id="IPR037768">
    <property type="entry name" value="C2B_Copine"/>
</dbReference>
<keyword evidence="3" id="KW-1185">Reference proteome</keyword>
<dbReference type="PANTHER" id="PTHR10857:SF106">
    <property type="entry name" value="C2 DOMAIN-CONTAINING PROTEIN"/>
    <property type="match status" value="1"/>
</dbReference>
<dbReference type="GO" id="GO:0071277">
    <property type="term" value="P:cellular response to calcium ion"/>
    <property type="evidence" value="ECO:0007669"/>
    <property type="project" value="TreeGrafter"/>
</dbReference>
<dbReference type="OMA" id="IKWDSID"/>
<dbReference type="GO" id="GO:0005544">
    <property type="term" value="F:calcium-dependent phospholipid binding"/>
    <property type="evidence" value="ECO:0007669"/>
    <property type="project" value="InterPro"/>
</dbReference>
<evidence type="ECO:0000313" key="3">
    <source>
        <dbReference type="Proteomes" id="UP000688137"/>
    </source>
</evidence>
<dbReference type="AlphaFoldDB" id="A0A8S1NRL0"/>
<evidence type="ECO:0000313" key="2">
    <source>
        <dbReference type="EMBL" id="CAD8094069.1"/>
    </source>
</evidence>
<feature type="domain" description="C2" evidence="1">
    <location>
        <begin position="102"/>
        <end position="230"/>
    </location>
</feature>
<proteinExistence type="predicted"/>
<comment type="caution">
    <text evidence="2">The sequence shown here is derived from an EMBL/GenBank/DDBJ whole genome shotgun (WGS) entry which is preliminary data.</text>
</comment>
<protein>
    <recommendedName>
        <fullName evidence="1">C2 domain-containing protein</fullName>
    </recommendedName>
</protein>
<dbReference type="InterPro" id="IPR000008">
    <property type="entry name" value="C2_dom"/>
</dbReference>
<sequence>MQIQDYKFKNVQIEVLLNINQLQPKQVEVQLSYKDSSEQIYKIINNSIIMNKQEDQWITNYKAVFEFHKYQSYRLDVSVDDNISIGSIQFQLGELIQNGTQVKTNNHFTIKLVTTLLQKGTLLFQHWAAENLLNTDGIFNKSDPFLQFYQWDDDQWNLVYVTEYIQDNLNPTWVPFTIDLGLLNFYDEYKNFKIECWDHSKKNPPRHKYIGSIELSYHDIMLSPSKKFALINPEHKNCGHLKLLSCQIKQEQNFYSWIQNKQIQTLIFMEFSQSSMYMHVKSHNQLNIFQQFLIIIGSILIQYNKLNTASLYGFGGKINYQNQELQFLLFYIDQFLNFNLIKWDSIDLSRLFKMPQIN</sequence>
<dbReference type="Proteomes" id="UP000688137">
    <property type="component" value="Unassembled WGS sequence"/>
</dbReference>
<reference evidence="2" key="1">
    <citation type="submission" date="2021-01" db="EMBL/GenBank/DDBJ databases">
        <authorList>
            <consortium name="Genoscope - CEA"/>
            <person name="William W."/>
        </authorList>
    </citation>
    <scope>NUCLEOTIDE SEQUENCE</scope>
</reference>
<dbReference type="CDD" id="cd04047">
    <property type="entry name" value="C2B_Copine"/>
    <property type="match status" value="1"/>
</dbReference>
<evidence type="ECO:0000259" key="1">
    <source>
        <dbReference type="PROSITE" id="PS50004"/>
    </source>
</evidence>
<dbReference type="GO" id="GO:0005886">
    <property type="term" value="C:plasma membrane"/>
    <property type="evidence" value="ECO:0007669"/>
    <property type="project" value="TreeGrafter"/>
</dbReference>
<dbReference type="InterPro" id="IPR045052">
    <property type="entry name" value="Copine"/>
</dbReference>
<dbReference type="Pfam" id="PF00168">
    <property type="entry name" value="C2"/>
    <property type="match status" value="1"/>
</dbReference>
<dbReference type="PANTHER" id="PTHR10857">
    <property type="entry name" value="COPINE"/>
    <property type="match status" value="1"/>
</dbReference>
<accession>A0A8S1NRL0</accession>